<sequence length="61" mass="7070">MKKSMLVVILILSFMLIGCSNKKEVDKEQEIVEIEYWYGLGGKLGEAWKPLFKILILLKIK</sequence>
<dbReference type="PROSITE" id="PS51257">
    <property type="entry name" value="PROKAR_LIPOPROTEIN"/>
    <property type="match status" value="1"/>
</dbReference>
<reference evidence="1 2" key="1">
    <citation type="submission" date="2018-08" db="EMBL/GenBank/DDBJ databases">
        <title>A genome reference for cultivated species of the human gut microbiota.</title>
        <authorList>
            <person name="Zou Y."/>
            <person name="Xue W."/>
            <person name="Luo G."/>
        </authorList>
    </citation>
    <scope>NUCLEOTIDE SEQUENCE [LARGE SCALE GENOMIC DNA]</scope>
    <source>
        <strain evidence="1 2">AF21-24</strain>
    </source>
</reference>
<accession>A0A412KLR3</accession>
<organism evidence="1 2">
    <name type="scientific">Blautia obeum</name>
    <dbReference type="NCBI Taxonomy" id="40520"/>
    <lineage>
        <taxon>Bacteria</taxon>
        <taxon>Bacillati</taxon>
        <taxon>Bacillota</taxon>
        <taxon>Clostridia</taxon>
        <taxon>Lachnospirales</taxon>
        <taxon>Lachnospiraceae</taxon>
        <taxon>Blautia</taxon>
    </lineage>
</organism>
<name>A0A412KLR3_9FIRM</name>
<dbReference type="Proteomes" id="UP000284242">
    <property type="component" value="Unassembled WGS sequence"/>
</dbReference>
<gene>
    <name evidence="1" type="ORF">DWX77_14535</name>
</gene>
<evidence type="ECO:0008006" key="3">
    <source>
        <dbReference type="Google" id="ProtNLM"/>
    </source>
</evidence>
<evidence type="ECO:0000313" key="1">
    <source>
        <dbReference type="EMBL" id="RGS69684.1"/>
    </source>
</evidence>
<comment type="caution">
    <text evidence="1">The sequence shown here is derived from an EMBL/GenBank/DDBJ whole genome shotgun (WGS) entry which is preliminary data.</text>
</comment>
<proteinExistence type="predicted"/>
<protein>
    <recommendedName>
        <fullName evidence="3">Lipoprotein</fullName>
    </recommendedName>
</protein>
<dbReference type="EMBL" id="QRVV01000069">
    <property type="protein sequence ID" value="RGS69684.1"/>
    <property type="molecule type" value="Genomic_DNA"/>
</dbReference>
<dbReference type="AlphaFoldDB" id="A0A412KLR3"/>
<evidence type="ECO:0000313" key="2">
    <source>
        <dbReference type="Proteomes" id="UP000284242"/>
    </source>
</evidence>